<reference evidence="1 2" key="1">
    <citation type="submission" date="2018-03" db="EMBL/GenBank/DDBJ databases">
        <title>Novel Streptomyces sp. from soil.</title>
        <authorList>
            <person name="Tan G.Y.A."/>
            <person name="Lee Z.Y."/>
        </authorList>
    </citation>
    <scope>NUCLEOTIDE SEQUENCE [LARGE SCALE GENOMIC DNA]</scope>
    <source>
        <strain evidence="1 2">ST5x</strain>
    </source>
</reference>
<protein>
    <submittedName>
        <fullName evidence="1">Uncharacterized protein</fullName>
    </submittedName>
</protein>
<sequence length="64" mass="6468">MPETSASHLRALAADAKALQQRLHDALAGMDDPAPTVSFQLGEAHGSLGAAAQSLEAASQARSA</sequence>
<dbReference type="AlphaFoldDB" id="A0A2S9PV04"/>
<dbReference type="RefSeq" id="WP_105869558.1">
    <property type="nucleotide sequence ID" value="NZ_PVLV01000223.1"/>
</dbReference>
<gene>
    <name evidence="1" type="ORF">C6N75_15840</name>
</gene>
<accession>A0A2S9PV04</accession>
<comment type="caution">
    <text evidence="1">The sequence shown here is derived from an EMBL/GenBank/DDBJ whole genome shotgun (WGS) entry which is preliminary data.</text>
</comment>
<evidence type="ECO:0000313" key="2">
    <source>
        <dbReference type="Proteomes" id="UP000239322"/>
    </source>
</evidence>
<evidence type="ECO:0000313" key="1">
    <source>
        <dbReference type="EMBL" id="PRH78260.1"/>
    </source>
</evidence>
<organism evidence="1 2">
    <name type="scientific">Streptomyces solincola</name>
    <dbReference type="NCBI Taxonomy" id="2100817"/>
    <lineage>
        <taxon>Bacteria</taxon>
        <taxon>Bacillati</taxon>
        <taxon>Actinomycetota</taxon>
        <taxon>Actinomycetes</taxon>
        <taxon>Kitasatosporales</taxon>
        <taxon>Streptomycetaceae</taxon>
        <taxon>Streptomyces</taxon>
    </lineage>
</organism>
<dbReference type="OrthoDB" id="9966801at2"/>
<name>A0A2S9PV04_9ACTN</name>
<dbReference type="Proteomes" id="UP000239322">
    <property type="component" value="Unassembled WGS sequence"/>
</dbReference>
<keyword evidence="2" id="KW-1185">Reference proteome</keyword>
<dbReference type="EMBL" id="PVLV01000223">
    <property type="protein sequence ID" value="PRH78260.1"/>
    <property type="molecule type" value="Genomic_DNA"/>
</dbReference>
<proteinExistence type="predicted"/>